<name>A0AAW9QI99_9CHRO</name>
<dbReference type="InterPro" id="IPR000160">
    <property type="entry name" value="GGDEF_dom"/>
</dbReference>
<dbReference type="SUPFAM" id="SSF55073">
    <property type="entry name" value="Nucleotide cyclase"/>
    <property type="match status" value="1"/>
</dbReference>
<evidence type="ECO:0000313" key="3">
    <source>
        <dbReference type="EMBL" id="MEG3436715.1"/>
    </source>
</evidence>
<dbReference type="CDD" id="cd01949">
    <property type="entry name" value="GGDEF"/>
    <property type="match status" value="1"/>
</dbReference>
<dbReference type="InterPro" id="IPR043128">
    <property type="entry name" value="Rev_trsase/Diguanyl_cyclase"/>
</dbReference>
<keyword evidence="3" id="KW-0808">Transferase</keyword>
<accession>A0AAW9QI99</accession>
<protein>
    <submittedName>
        <fullName evidence="3">Diguanylate cyclase</fullName>
        <ecNumber evidence="3">2.7.7.65</ecNumber>
    </submittedName>
</protein>
<dbReference type="InterPro" id="IPR029016">
    <property type="entry name" value="GAF-like_dom_sf"/>
</dbReference>
<comment type="caution">
    <text evidence="3">The sequence shown here is derived from an EMBL/GenBank/DDBJ whole genome shotgun (WGS) entry which is preliminary data.</text>
</comment>
<dbReference type="GO" id="GO:0043709">
    <property type="term" value="P:cell adhesion involved in single-species biofilm formation"/>
    <property type="evidence" value="ECO:0007669"/>
    <property type="project" value="TreeGrafter"/>
</dbReference>
<keyword evidence="4" id="KW-1185">Reference proteome</keyword>
<dbReference type="GO" id="GO:0005886">
    <property type="term" value="C:plasma membrane"/>
    <property type="evidence" value="ECO:0007669"/>
    <property type="project" value="TreeGrafter"/>
</dbReference>
<dbReference type="SMART" id="SM00267">
    <property type="entry name" value="GGDEF"/>
    <property type="match status" value="1"/>
</dbReference>
<reference evidence="3 4" key="1">
    <citation type="submission" date="2024-01" db="EMBL/GenBank/DDBJ databases">
        <title>Genomic insights into the taxonomy and metabolism of the cyanobacterium Pannus brasiliensis CCIBt3594.</title>
        <authorList>
            <person name="Machado M."/>
            <person name="Botero N.B."/>
            <person name="Andreote A.P.D."/>
            <person name="Feitosa A.M.T."/>
            <person name="Popin R."/>
            <person name="Sivonen K."/>
            <person name="Fiore M.F."/>
        </authorList>
    </citation>
    <scope>NUCLEOTIDE SEQUENCE [LARGE SCALE GENOMIC DNA]</scope>
    <source>
        <strain evidence="3 4">CCIBt3594</strain>
    </source>
</reference>
<dbReference type="Gene3D" id="3.30.70.270">
    <property type="match status" value="1"/>
</dbReference>
<keyword evidence="1" id="KW-0175">Coiled coil</keyword>
<dbReference type="PROSITE" id="PS50887">
    <property type="entry name" value="GGDEF"/>
    <property type="match status" value="1"/>
</dbReference>
<gene>
    <name evidence="3" type="ORF">V0288_06240</name>
</gene>
<dbReference type="SUPFAM" id="SSF55781">
    <property type="entry name" value="GAF domain-like"/>
    <property type="match status" value="1"/>
</dbReference>
<dbReference type="GO" id="GO:1902201">
    <property type="term" value="P:negative regulation of bacterial-type flagellum-dependent cell motility"/>
    <property type="evidence" value="ECO:0007669"/>
    <property type="project" value="TreeGrafter"/>
</dbReference>
<feature type="domain" description="GGDEF" evidence="2">
    <location>
        <begin position="244"/>
        <end position="377"/>
    </location>
</feature>
<dbReference type="EMBL" id="JBAFSM010000009">
    <property type="protein sequence ID" value="MEG3436715.1"/>
    <property type="molecule type" value="Genomic_DNA"/>
</dbReference>
<dbReference type="FunFam" id="3.30.70.270:FF:000001">
    <property type="entry name" value="Diguanylate cyclase domain protein"/>
    <property type="match status" value="1"/>
</dbReference>
<sequence>MNSARNLILGWNPGSKGREQPETADLAREISRREATEIRLRELNERLIERVRELETRVEEMNRLGEIVDFLQTCPTVAEIGNTLADRLHALFPGSSGAIFLAGNYRPSWESVAVWGKIPNHPDFPARNDRLSRPENAVGFLGSEALLQAVRDRSPATLRVPLEARGENLGFLYLVFDDPRRLTPEKRELAKTTVKQIALGLANLQARERLQTLSFSDPLTGLYNRRYLEATLEREFNRCARDGRPIGIIFLDIDHFKRINDTFGHETGDKVLAALGDYLKTNTRQSDIACRYGGEEFVLVLLDSSREDTRKRAEELCRGVRELKLTREHPELSSISVSIGVSAFPEDGTTPAELFRVADEGLYRAKRSGRDRVCRAG</sequence>
<dbReference type="AlphaFoldDB" id="A0AAW9QI99"/>
<dbReference type="PANTHER" id="PTHR45138">
    <property type="entry name" value="REGULATORY COMPONENTS OF SENSORY TRANSDUCTION SYSTEM"/>
    <property type="match status" value="1"/>
</dbReference>
<dbReference type="Pfam" id="PF00990">
    <property type="entry name" value="GGDEF"/>
    <property type="match status" value="1"/>
</dbReference>
<dbReference type="InterPro" id="IPR029787">
    <property type="entry name" value="Nucleotide_cyclase"/>
</dbReference>
<dbReference type="Proteomes" id="UP001328733">
    <property type="component" value="Unassembled WGS sequence"/>
</dbReference>
<keyword evidence="3" id="KW-0548">Nucleotidyltransferase</keyword>
<evidence type="ECO:0000313" key="4">
    <source>
        <dbReference type="Proteomes" id="UP001328733"/>
    </source>
</evidence>
<dbReference type="PANTHER" id="PTHR45138:SF9">
    <property type="entry name" value="DIGUANYLATE CYCLASE DGCM-RELATED"/>
    <property type="match status" value="1"/>
</dbReference>
<evidence type="ECO:0000256" key="1">
    <source>
        <dbReference type="SAM" id="Coils"/>
    </source>
</evidence>
<dbReference type="EC" id="2.7.7.65" evidence="3"/>
<proteinExistence type="predicted"/>
<evidence type="ECO:0000259" key="2">
    <source>
        <dbReference type="PROSITE" id="PS50887"/>
    </source>
</evidence>
<dbReference type="NCBIfam" id="TIGR00254">
    <property type="entry name" value="GGDEF"/>
    <property type="match status" value="1"/>
</dbReference>
<feature type="coiled-coil region" evidence="1">
    <location>
        <begin position="26"/>
        <end position="64"/>
    </location>
</feature>
<dbReference type="RefSeq" id="WP_332864178.1">
    <property type="nucleotide sequence ID" value="NZ_JBAFSM010000009.1"/>
</dbReference>
<dbReference type="InterPro" id="IPR050469">
    <property type="entry name" value="Diguanylate_Cyclase"/>
</dbReference>
<dbReference type="Gene3D" id="3.30.450.40">
    <property type="match status" value="1"/>
</dbReference>
<organism evidence="3 4">
    <name type="scientific">Pannus brasiliensis CCIBt3594</name>
    <dbReference type="NCBI Taxonomy" id="1427578"/>
    <lineage>
        <taxon>Bacteria</taxon>
        <taxon>Bacillati</taxon>
        <taxon>Cyanobacteriota</taxon>
        <taxon>Cyanophyceae</taxon>
        <taxon>Oscillatoriophycideae</taxon>
        <taxon>Chroococcales</taxon>
        <taxon>Microcystaceae</taxon>
        <taxon>Pannus</taxon>
    </lineage>
</organism>
<dbReference type="GO" id="GO:0052621">
    <property type="term" value="F:diguanylate cyclase activity"/>
    <property type="evidence" value="ECO:0007669"/>
    <property type="project" value="UniProtKB-EC"/>
</dbReference>